<dbReference type="AlphaFoldDB" id="A0A453AH52"/>
<proteinExistence type="predicted"/>
<keyword evidence="3" id="KW-1185">Reference proteome</keyword>
<reference evidence="2" key="3">
    <citation type="journal article" date="2017" name="Nature">
        <title>Genome sequence of the progenitor of the wheat D genome Aegilops tauschii.</title>
        <authorList>
            <person name="Luo M.C."/>
            <person name="Gu Y.Q."/>
            <person name="Puiu D."/>
            <person name="Wang H."/>
            <person name="Twardziok S.O."/>
            <person name="Deal K.R."/>
            <person name="Huo N."/>
            <person name="Zhu T."/>
            <person name="Wang L."/>
            <person name="Wang Y."/>
            <person name="McGuire P.E."/>
            <person name="Liu S."/>
            <person name="Long H."/>
            <person name="Ramasamy R.K."/>
            <person name="Rodriguez J.C."/>
            <person name="Van S.L."/>
            <person name="Yuan L."/>
            <person name="Wang Z."/>
            <person name="Xia Z."/>
            <person name="Xiao L."/>
            <person name="Anderson O.D."/>
            <person name="Ouyang S."/>
            <person name="Liang Y."/>
            <person name="Zimin A.V."/>
            <person name="Pertea G."/>
            <person name="Qi P."/>
            <person name="Bennetzen J.L."/>
            <person name="Dai X."/>
            <person name="Dawson M.W."/>
            <person name="Muller H.G."/>
            <person name="Kugler K."/>
            <person name="Rivarola-Duarte L."/>
            <person name="Spannagl M."/>
            <person name="Mayer K.F.X."/>
            <person name="Lu F.H."/>
            <person name="Bevan M.W."/>
            <person name="Leroy P."/>
            <person name="Li P."/>
            <person name="You F.M."/>
            <person name="Sun Q."/>
            <person name="Liu Z."/>
            <person name="Lyons E."/>
            <person name="Wicker T."/>
            <person name="Salzberg S.L."/>
            <person name="Devos K.M."/>
            <person name="Dvorak J."/>
        </authorList>
    </citation>
    <scope>NUCLEOTIDE SEQUENCE [LARGE SCALE GENOMIC DNA]</scope>
    <source>
        <strain evidence="2">cv. AL8/78</strain>
    </source>
</reference>
<reference evidence="3" key="1">
    <citation type="journal article" date="2014" name="Science">
        <title>Ancient hybridizations among the ancestral genomes of bread wheat.</title>
        <authorList>
            <consortium name="International Wheat Genome Sequencing Consortium,"/>
            <person name="Marcussen T."/>
            <person name="Sandve S.R."/>
            <person name="Heier L."/>
            <person name="Spannagl M."/>
            <person name="Pfeifer M."/>
            <person name="Jakobsen K.S."/>
            <person name="Wulff B.B."/>
            <person name="Steuernagel B."/>
            <person name="Mayer K.F."/>
            <person name="Olsen O.A."/>
        </authorList>
    </citation>
    <scope>NUCLEOTIDE SEQUENCE [LARGE SCALE GENOMIC DNA]</scope>
    <source>
        <strain evidence="3">cv. AL8/78</strain>
    </source>
</reference>
<dbReference type="Gramene" id="AET2Gv20132700.1">
    <property type="protein sequence ID" value="AET2Gv20132700.1"/>
    <property type="gene ID" value="AET2Gv20132700"/>
</dbReference>
<dbReference type="InterPro" id="IPR002182">
    <property type="entry name" value="NB-ARC"/>
</dbReference>
<dbReference type="InterPro" id="IPR027417">
    <property type="entry name" value="P-loop_NTPase"/>
</dbReference>
<dbReference type="GO" id="GO:0043531">
    <property type="term" value="F:ADP binding"/>
    <property type="evidence" value="ECO:0007669"/>
    <property type="project" value="InterPro"/>
</dbReference>
<evidence type="ECO:0000313" key="2">
    <source>
        <dbReference type="EnsemblPlants" id="AET2Gv20132700.1"/>
    </source>
</evidence>
<dbReference type="PANTHER" id="PTHR19338">
    <property type="entry name" value="TRANSLOCASE OF INNER MITOCHONDRIAL MEMBRANE 13 HOMOLOG"/>
    <property type="match status" value="1"/>
</dbReference>
<reference evidence="3" key="2">
    <citation type="journal article" date="2017" name="Nat. Plants">
        <title>The Aegilops tauschii genome reveals multiple impacts of transposons.</title>
        <authorList>
            <person name="Zhao G."/>
            <person name="Zou C."/>
            <person name="Li K."/>
            <person name="Wang K."/>
            <person name="Li T."/>
            <person name="Gao L."/>
            <person name="Zhang X."/>
            <person name="Wang H."/>
            <person name="Yang Z."/>
            <person name="Liu X."/>
            <person name="Jiang W."/>
            <person name="Mao L."/>
            <person name="Kong X."/>
            <person name="Jiao Y."/>
            <person name="Jia J."/>
        </authorList>
    </citation>
    <scope>NUCLEOTIDE SEQUENCE [LARGE SCALE GENOMIC DNA]</scope>
    <source>
        <strain evidence="3">cv. AL8/78</strain>
    </source>
</reference>
<name>A0A453AH52_AEGTS</name>
<dbReference type="PANTHER" id="PTHR19338:SF71">
    <property type="entry name" value="AAA+ ATPASE DOMAIN-CONTAINING PROTEIN"/>
    <property type="match status" value="1"/>
</dbReference>
<evidence type="ECO:0000313" key="3">
    <source>
        <dbReference type="Proteomes" id="UP000015105"/>
    </source>
</evidence>
<dbReference type="Pfam" id="PF00931">
    <property type="entry name" value="NB-ARC"/>
    <property type="match status" value="1"/>
</dbReference>
<reference evidence="2" key="5">
    <citation type="journal article" date="2021" name="G3 (Bethesda)">
        <title>Aegilops tauschii genome assembly Aet v5.0 features greater sequence contiguity and improved annotation.</title>
        <authorList>
            <person name="Wang L."/>
            <person name="Zhu T."/>
            <person name="Rodriguez J.C."/>
            <person name="Deal K.R."/>
            <person name="Dubcovsky J."/>
            <person name="McGuire P.E."/>
            <person name="Lux T."/>
            <person name="Spannagl M."/>
            <person name="Mayer K.F.X."/>
            <person name="Baldrich P."/>
            <person name="Meyers B.C."/>
            <person name="Huo N."/>
            <person name="Gu Y.Q."/>
            <person name="Zhou H."/>
            <person name="Devos K.M."/>
            <person name="Bennetzen J.L."/>
            <person name="Unver T."/>
            <person name="Budak H."/>
            <person name="Gulick P.J."/>
            <person name="Galiba G."/>
            <person name="Kalapos B."/>
            <person name="Nelson D.R."/>
            <person name="Li P."/>
            <person name="You F.M."/>
            <person name="Luo M.C."/>
            <person name="Dvorak J."/>
        </authorList>
    </citation>
    <scope>NUCLEOTIDE SEQUENCE [LARGE SCALE GENOMIC DNA]</scope>
    <source>
        <strain evidence="2">cv. AL8/78</strain>
    </source>
</reference>
<dbReference type="Proteomes" id="UP000015105">
    <property type="component" value="Chromosome 2D"/>
</dbReference>
<accession>A0A453AH52</accession>
<dbReference type="Gene3D" id="3.40.50.300">
    <property type="entry name" value="P-loop containing nucleotide triphosphate hydrolases"/>
    <property type="match status" value="1"/>
</dbReference>
<evidence type="ECO:0000259" key="1">
    <source>
        <dbReference type="Pfam" id="PF00931"/>
    </source>
</evidence>
<sequence>EDLARQLLPRQLCDSLQAQYVHKAFVPVGQKPEVNKVLKDIHLELRVRASDVATLDERQLVEKVREQLQNVRYFIVIDDIWDLESWGTTECALLDNNRGSRVITTTRIHEVADG</sequence>
<dbReference type="EnsemblPlants" id="AET2Gv20132700.1">
    <property type="protein sequence ID" value="AET2Gv20132700.1"/>
    <property type="gene ID" value="AET2Gv20132700"/>
</dbReference>
<dbReference type="STRING" id="200361.A0A453AH52"/>
<reference evidence="2" key="4">
    <citation type="submission" date="2019-03" db="UniProtKB">
        <authorList>
            <consortium name="EnsemblPlants"/>
        </authorList>
    </citation>
    <scope>IDENTIFICATION</scope>
</reference>
<feature type="domain" description="NB-ARC" evidence="1">
    <location>
        <begin position="14"/>
        <end position="113"/>
    </location>
</feature>
<dbReference type="SUPFAM" id="SSF52540">
    <property type="entry name" value="P-loop containing nucleoside triphosphate hydrolases"/>
    <property type="match status" value="1"/>
</dbReference>
<protein>
    <recommendedName>
        <fullName evidence="1">NB-ARC domain-containing protein</fullName>
    </recommendedName>
</protein>
<organism evidence="2 3">
    <name type="scientific">Aegilops tauschii subsp. strangulata</name>
    <name type="common">Goatgrass</name>
    <dbReference type="NCBI Taxonomy" id="200361"/>
    <lineage>
        <taxon>Eukaryota</taxon>
        <taxon>Viridiplantae</taxon>
        <taxon>Streptophyta</taxon>
        <taxon>Embryophyta</taxon>
        <taxon>Tracheophyta</taxon>
        <taxon>Spermatophyta</taxon>
        <taxon>Magnoliopsida</taxon>
        <taxon>Liliopsida</taxon>
        <taxon>Poales</taxon>
        <taxon>Poaceae</taxon>
        <taxon>BOP clade</taxon>
        <taxon>Pooideae</taxon>
        <taxon>Triticodae</taxon>
        <taxon>Triticeae</taxon>
        <taxon>Triticinae</taxon>
        <taxon>Aegilops</taxon>
    </lineage>
</organism>